<evidence type="ECO:0000313" key="2">
    <source>
        <dbReference type="EMBL" id="ALF54772.1"/>
    </source>
</evidence>
<dbReference type="AlphaFoldDB" id="A0A0M4SNF2"/>
<feature type="transmembrane region" description="Helical" evidence="1">
    <location>
        <begin position="84"/>
        <end position="109"/>
    </location>
</feature>
<evidence type="ECO:0000256" key="1">
    <source>
        <dbReference type="SAM" id="Phobius"/>
    </source>
</evidence>
<gene>
    <name evidence="2" type="ORF">ACX27_21170</name>
</gene>
<protein>
    <recommendedName>
        <fullName evidence="4">Fungal lipase-like domain-containing protein</fullName>
    </recommendedName>
</protein>
<evidence type="ECO:0008006" key="4">
    <source>
        <dbReference type="Google" id="ProtNLM"/>
    </source>
</evidence>
<proteinExistence type="predicted"/>
<dbReference type="RefSeq" id="WP_062295323.1">
    <property type="nucleotide sequence ID" value="NZ_CP012036.1"/>
</dbReference>
<name>A0A0M4SNF2_9NOSO</name>
<keyword evidence="1" id="KW-1133">Transmembrane helix</keyword>
<keyword evidence="1" id="KW-0812">Transmembrane</keyword>
<dbReference type="InterPro" id="IPR029058">
    <property type="entry name" value="AB_hydrolase_fold"/>
</dbReference>
<dbReference type="Proteomes" id="UP000062645">
    <property type="component" value="Chromosome"/>
</dbReference>
<keyword evidence="1" id="KW-0472">Membrane</keyword>
<organism evidence="2 3">
    <name type="scientific">Nostoc piscinale CENA21</name>
    <dbReference type="NCBI Taxonomy" id="224013"/>
    <lineage>
        <taxon>Bacteria</taxon>
        <taxon>Bacillati</taxon>
        <taxon>Cyanobacteriota</taxon>
        <taxon>Cyanophyceae</taxon>
        <taxon>Nostocales</taxon>
        <taxon>Nostocaceae</taxon>
        <taxon>Nostoc</taxon>
    </lineage>
</organism>
<reference evidence="2 3" key="2">
    <citation type="journal article" date="2016" name="Genome Announc.">
        <title>Draft Genome Sequence of the N2-Fixing Cyanobacterium Nostoc piscinale CENA21, Isolated from the Brazilian Amazon Floodplain.</title>
        <authorList>
            <person name="Leao T."/>
            <person name="Guimaraes P.I."/>
            <person name="de Melo A.G."/>
            <person name="Ramos R.T."/>
            <person name="Leao P.N."/>
            <person name="Silva A."/>
            <person name="Fiore M.F."/>
            <person name="Schneider M.P."/>
        </authorList>
    </citation>
    <scope>NUCLEOTIDE SEQUENCE [LARGE SCALE GENOMIC DNA]</scope>
    <source>
        <strain evidence="2 3">CENA21</strain>
    </source>
</reference>
<dbReference type="EMBL" id="CP012036">
    <property type="protein sequence ID" value="ALF54772.1"/>
    <property type="molecule type" value="Genomic_DNA"/>
</dbReference>
<accession>A0A0M4SNF2</accession>
<dbReference type="STRING" id="224013.ACX27_21170"/>
<dbReference type="KEGG" id="npz:ACX27_21170"/>
<reference evidence="3" key="1">
    <citation type="submission" date="2015-07" db="EMBL/GenBank/DDBJ databases">
        <title>Genome Of Nitrogen-Fixing Cyanobacterium Nostoc piscinale CENA21 From Solimoes/Amazon River Floodplain Sediments And Comparative Genomics To Uncover Biosynthetic Natural Products Potential.</title>
        <authorList>
            <person name="Leao T.F."/>
            <person name="Leao P.N."/>
            <person name="Guimaraes P.I."/>
            <person name="de Melo A.G.C."/>
            <person name="Ramos R.T.J."/>
            <person name="Silva A."/>
            <person name="Fiore M.F."/>
            <person name="Schneider M.P.C."/>
        </authorList>
    </citation>
    <scope>NUCLEOTIDE SEQUENCE [LARGE SCALE GENOMIC DNA]</scope>
    <source>
        <strain evidence="3">CENA21</strain>
    </source>
</reference>
<evidence type="ECO:0000313" key="3">
    <source>
        <dbReference type="Proteomes" id="UP000062645"/>
    </source>
</evidence>
<feature type="transmembrane region" description="Helical" evidence="1">
    <location>
        <begin position="146"/>
        <end position="165"/>
    </location>
</feature>
<dbReference type="SUPFAM" id="SSF53474">
    <property type="entry name" value="alpha/beta-Hydrolases"/>
    <property type="match status" value="1"/>
</dbReference>
<keyword evidence="3" id="KW-1185">Reference proteome</keyword>
<sequence length="260" mass="29267">MAIPKIQEVGEEKIAGYTGKKFKVYLDVDNIKEVDIYDAYWNDLNSKQLSSSELKNQVFRGISILFYWIVSKDLLALKDSPPLLIGLGIGLLLWIYWFYGIAALALVALGGHEVNLYGLPISQNWAAQIKESLKQISELGKNMNNWFVWLGLTALSSTLPINMIADIADFSTRYLEDNSEGKSLKVKIRTRVTETLNAVLETGLYDKITVFAHSFGAVIATNVLANYKQEHQVRYIIAGGSLKMFSSKSKQIEQDIKKMF</sequence>
<dbReference type="PATRIC" id="fig|224013.5.peg.5076"/>